<proteinExistence type="predicted"/>
<dbReference type="GO" id="GO:0071555">
    <property type="term" value="P:cell wall organization"/>
    <property type="evidence" value="ECO:0007669"/>
    <property type="project" value="TreeGrafter"/>
</dbReference>
<dbReference type="Gene3D" id="3.90.1310.10">
    <property type="entry name" value="Penicillin-binding protein 2a (Domain 2)"/>
    <property type="match status" value="1"/>
</dbReference>
<reference evidence="3" key="1">
    <citation type="journal article" date="2021" name="PeerJ">
        <title>Extensive microbial diversity within the chicken gut microbiome revealed by metagenomics and culture.</title>
        <authorList>
            <person name="Gilroy R."/>
            <person name="Ravi A."/>
            <person name="Getino M."/>
            <person name="Pursley I."/>
            <person name="Horton D.L."/>
            <person name="Alikhan N.F."/>
            <person name="Baker D."/>
            <person name="Gharbi K."/>
            <person name="Hall N."/>
            <person name="Watson M."/>
            <person name="Adriaenssens E.M."/>
            <person name="Foster-Nyarko E."/>
            <person name="Jarju S."/>
            <person name="Secka A."/>
            <person name="Antonio M."/>
            <person name="Oren A."/>
            <person name="Chaudhuri R.R."/>
            <person name="La Ragione R."/>
            <person name="Hildebrand F."/>
            <person name="Pallen M.J."/>
        </authorList>
    </citation>
    <scope>NUCLEOTIDE SEQUENCE</scope>
    <source>
        <strain evidence="3">ChiGjej1B1-98</strain>
    </source>
</reference>
<evidence type="ECO:0000259" key="1">
    <source>
        <dbReference type="Pfam" id="PF00905"/>
    </source>
</evidence>
<name>A0A9D1YUZ7_9MICO</name>
<dbReference type="Pfam" id="PF00905">
    <property type="entry name" value="Transpeptidase"/>
    <property type="match status" value="1"/>
</dbReference>
<reference evidence="3" key="2">
    <citation type="submission" date="2021-04" db="EMBL/GenBank/DDBJ databases">
        <authorList>
            <person name="Gilroy R."/>
        </authorList>
    </citation>
    <scope>NUCLEOTIDE SEQUENCE</scope>
    <source>
        <strain evidence="3">ChiGjej1B1-98</strain>
    </source>
</reference>
<protein>
    <submittedName>
        <fullName evidence="3">Penicillin-binding protein 2</fullName>
    </submittedName>
</protein>
<dbReference type="Proteomes" id="UP000824005">
    <property type="component" value="Unassembled WGS sequence"/>
</dbReference>
<feature type="domain" description="Penicillin binding protein A dimerisation" evidence="2">
    <location>
        <begin position="52"/>
        <end position="134"/>
    </location>
</feature>
<dbReference type="Pfam" id="PF21922">
    <property type="entry name" value="PBP_dimer_2"/>
    <property type="match status" value="1"/>
</dbReference>
<gene>
    <name evidence="3" type="ORF">H9830_08550</name>
</gene>
<dbReference type="GO" id="GO:0005886">
    <property type="term" value="C:plasma membrane"/>
    <property type="evidence" value="ECO:0007669"/>
    <property type="project" value="TreeGrafter"/>
</dbReference>
<sequence length="485" mass="51292">MRREISRVSILVLIMFLALFTSTTVIQSVQADNLNADGRNSRAIQASFDIERGAITAGGEPIAQSVPSDGVYPWQRQYPQGELYAAVTGYNTLGQGNTGLEGAMNPQLTGQADSQFLTEIERLLTGRDPQGASVTTTIIPEAQMAAAEGIGDFEGAAVAMDPETGEILAMYSSPTFDPNVMTQPDGELVEAVYEELLNEPGQPLHNRAIAGDLFFPGSVFKLVIAYAALESGDYTAESEFDNPAELSLPQSSRVVTNSTRGACGDGDDTVTLEIAMRYSCNIPFAILAQELGEEAINDAATALGYGQPLTIPTQVLPSTYPQDMDDAQLMLTGFGQYDVRVTPLQVAMTTAAIANDGEMMKPNLINNVITEDLQVLEAPGPELLGTPMTPSVAGDLQDLMVDNVENGYSSNAQIPGVTVGGKTGTAENGEANQPFNLWFTGYAEHEGQSVVVAVVVVPPENIAGRGSGELAVPVGQSIMEAVLNS</sequence>
<accession>A0A9D1YUZ7</accession>
<organism evidence="3 4">
    <name type="scientific">Candidatus Agrococcus pullicola</name>
    <dbReference type="NCBI Taxonomy" id="2838429"/>
    <lineage>
        <taxon>Bacteria</taxon>
        <taxon>Bacillati</taxon>
        <taxon>Actinomycetota</taxon>
        <taxon>Actinomycetes</taxon>
        <taxon>Micrococcales</taxon>
        <taxon>Microbacteriaceae</taxon>
        <taxon>Agrococcus</taxon>
    </lineage>
</organism>
<dbReference type="Gene3D" id="3.40.710.10">
    <property type="entry name" value="DD-peptidase/beta-lactamase superfamily"/>
    <property type="match status" value="1"/>
</dbReference>
<comment type="caution">
    <text evidence="3">The sequence shown here is derived from an EMBL/GenBank/DDBJ whole genome shotgun (WGS) entry which is preliminary data.</text>
</comment>
<dbReference type="InterPro" id="IPR012338">
    <property type="entry name" value="Beta-lactam/transpept-like"/>
</dbReference>
<dbReference type="SUPFAM" id="SSF56601">
    <property type="entry name" value="beta-lactamase/transpeptidase-like"/>
    <property type="match status" value="1"/>
</dbReference>
<dbReference type="AlphaFoldDB" id="A0A9D1YUZ7"/>
<evidence type="ECO:0000313" key="3">
    <source>
        <dbReference type="EMBL" id="HIY66309.1"/>
    </source>
</evidence>
<evidence type="ECO:0000259" key="2">
    <source>
        <dbReference type="Pfam" id="PF21922"/>
    </source>
</evidence>
<dbReference type="GO" id="GO:0008658">
    <property type="term" value="F:penicillin binding"/>
    <property type="evidence" value="ECO:0007669"/>
    <property type="project" value="InterPro"/>
</dbReference>
<dbReference type="EMBL" id="DXDC01000257">
    <property type="protein sequence ID" value="HIY66309.1"/>
    <property type="molecule type" value="Genomic_DNA"/>
</dbReference>
<evidence type="ECO:0000313" key="4">
    <source>
        <dbReference type="Proteomes" id="UP000824005"/>
    </source>
</evidence>
<dbReference type="InterPro" id="IPR036138">
    <property type="entry name" value="PBP_dimer_sf"/>
</dbReference>
<dbReference type="InterPro" id="IPR054120">
    <property type="entry name" value="PBPA_dimer"/>
</dbReference>
<feature type="domain" description="Penicillin-binding protein transpeptidase" evidence="1">
    <location>
        <begin position="155"/>
        <end position="480"/>
    </location>
</feature>
<dbReference type="InterPro" id="IPR001460">
    <property type="entry name" value="PCN-bd_Tpept"/>
</dbReference>
<dbReference type="PANTHER" id="PTHR30627:SF24">
    <property type="entry name" value="PENICILLIN-BINDING PROTEIN 4B"/>
    <property type="match status" value="1"/>
</dbReference>
<dbReference type="PANTHER" id="PTHR30627">
    <property type="entry name" value="PEPTIDOGLYCAN D,D-TRANSPEPTIDASE"/>
    <property type="match status" value="1"/>
</dbReference>
<dbReference type="InterPro" id="IPR050515">
    <property type="entry name" value="Beta-lactam/transpept"/>
</dbReference>
<dbReference type="SUPFAM" id="SSF56519">
    <property type="entry name" value="Penicillin binding protein dimerisation domain"/>
    <property type="match status" value="1"/>
</dbReference>
<dbReference type="GO" id="GO:0071972">
    <property type="term" value="F:peptidoglycan L,D-transpeptidase activity"/>
    <property type="evidence" value="ECO:0007669"/>
    <property type="project" value="TreeGrafter"/>
</dbReference>